<keyword evidence="2" id="KW-1185">Reference proteome</keyword>
<reference evidence="1 2" key="1">
    <citation type="journal article" date="2019" name="Int. J. Syst. Evol. Microbiol.">
        <title>The Global Catalogue of Microorganisms (GCM) 10K type strain sequencing project: providing services to taxonomists for standard genome sequencing and annotation.</title>
        <authorList>
            <consortium name="The Broad Institute Genomics Platform"/>
            <consortium name="The Broad Institute Genome Sequencing Center for Infectious Disease"/>
            <person name="Wu L."/>
            <person name="Ma J."/>
        </authorList>
    </citation>
    <scope>NUCLEOTIDE SEQUENCE [LARGE SCALE GENOMIC DNA]</scope>
    <source>
        <strain evidence="1 2">CGMCC 1.12553</strain>
    </source>
</reference>
<dbReference type="Pfam" id="PF23430">
    <property type="entry name" value="DUF7117"/>
    <property type="match status" value="1"/>
</dbReference>
<accession>A0ABD5PE10</accession>
<organism evidence="1 2">
    <name type="scientific">Halobium salinum</name>
    <dbReference type="NCBI Taxonomy" id="1364940"/>
    <lineage>
        <taxon>Archaea</taxon>
        <taxon>Methanobacteriati</taxon>
        <taxon>Methanobacteriota</taxon>
        <taxon>Stenosarchaea group</taxon>
        <taxon>Halobacteria</taxon>
        <taxon>Halobacteriales</taxon>
        <taxon>Haloferacaceae</taxon>
        <taxon>Halobium</taxon>
    </lineage>
</organism>
<protein>
    <recommendedName>
        <fullName evidence="3">TFIIB-type zinc ribbon-containing protein</fullName>
    </recommendedName>
</protein>
<proteinExistence type="predicted"/>
<dbReference type="RefSeq" id="WP_267620045.1">
    <property type="nucleotide sequence ID" value="NZ_JAODIW010000004.1"/>
</dbReference>
<name>A0ABD5PE10_9EURY</name>
<comment type="caution">
    <text evidence="1">The sequence shown here is derived from an EMBL/GenBank/DDBJ whole genome shotgun (WGS) entry which is preliminary data.</text>
</comment>
<dbReference type="Proteomes" id="UP001595921">
    <property type="component" value="Unassembled WGS sequence"/>
</dbReference>
<sequence length="244" mass="26718">MKVRGRRECKACGHQWSYYDTGSVACPACDSLRSVGVDERTRHTASATTLDLSEHRAAVGDGDGDAADLAGETDAIKSTVREYVRRRGFIHAGDLQPLDETFLAAHELLHATDVYARERNPTDDEELYLVSLLNGADSGDRPAPDHVPPSMAAARGLGYADAVRDYRRDVATYLDDEPDPVARRLLGRLTDRMKRVRALEGDVPVEESESLARATQELSSYLTTGDESAVAAATDRLDRLDDLD</sequence>
<gene>
    <name evidence="1" type="ORF">ACFO0N_13800</name>
</gene>
<dbReference type="EMBL" id="JBHSDS010000007">
    <property type="protein sequence ID" value="MFC4359018.1"/>
    <property type="molecule type" value="Genomic_DNA"/>
</dbReference>
<evidence type="ECO:0008006" key="3">
    <source>
        <dbReference type="Google" id="ProtNLM"/>
    </source>
</evidence>
<dbReference type="InterPro" id="IPR055541">
    <property type="entry name" value="DUF7117"/>
</dbReference>
<dbReference type="AlphaFoldDB" id="A0ABD5PE10"/>
<evidence type="ECO:0000313" key="2">
    <source>
        <dbReference type="Proteomes" id="UP001595921"/>
    </source>
</evidence>
<evidence type="ECO:0000313" key="1">
    <source>
        <dbReference type="EMBL" id="MFC4359018.1"/>
    </source>
</evidence>